<dbReference type="AlphaFoldDB" id="A0AAE0SP38"/>
<reference evidence="1" key="2">
    <citation type="journal article" date="2021" name="Genome Biol. Evol.">
        <title>Developing a high-quality reference genome for a parasitic bivalve with doubly uniparental inheritance (Bivalvia: Unionida).</title>
        <authorList>
            <person name="Smith C.H."/>
        </authorList>
    </citation>
    <scope>NUCLEOTIDE SEQUENCE</scope>
    <source>
        <strain evidence="1">CHS0354</strain>
        <tissue evidence="1">Mantle</tissue>
    </source>
</reference>
<name>A0AAE0SP38_9BIVA</name>
<gene>
    <name evidence="1" type="ORF">CHS0354_004494</name>
</gene>
<organism evidence="1 2">
    <name type="scientific">Potamilus streckersoni</name>
    <dbReference type="NCBI Taxonomy" id="2493646"/>
    <lineage>
        <taxon>Eukaryota</taxon>
        <taxon>Metazoa</taxon>
        <taxon>Spiralia</taxon>
        <taxon>Lophotrochozoa</taxon>
        <taxon>Mollusca</taxon>
        <taxon>Bivalvia</taxon>
        <taxon>Autobranchia</taxon>
        <taxon>Heteroconchia</taxon>
        <taxon>Palaeoheterodonta</taxon>
        <taxon>Unionida</taxon>
        <taxon>Unionoidea</taxon>
        <taxon>Unionidae</taxon>
        <taxon>Ambleminae</taxon>
        <taxon>Lampsilini</taxon>
        <taxon>Potamilus</taxon>
    </lineage>
</organism>
<reference evidence="1" key="1">
    <citation type="journal article" date="2021" name="Genome Biol. Evol.">
        <title>A High-Quality Reference Genome for a Parasitic Bivalve with Doubly Uniparental Inheritance (Bivalvia: Unionida).</title>
        <authorList>
            <person name="Smith C.H."/>
        </authorList>
    </citation>
    <scope>NUCLEOTIDE SEQUENCE</scope>
    <source>
        <strain evidence="1">CHS0354</strain>
    </source>
</reference>
<proteinExistence type="predicted"/>
<evidence type="ECO:0000313" key="2">
    <source>
        <dbReference type="Proteomes" id="UP001195483"/>
    </source>
</evidence>
<protein>
    <submittedName>
        <fullName evidence="1">Uncharacterized protein</fullName>
    </submittedName>
</protein>
<dbReference type="EMBL" id="JAEAOA010000332">
    <property type="protein sequence ID" value="KAK3595338.1"/>
    <property type="molecule type" value="Genomic_DNA"/>
</dbReference>
<accession>A0AAE0SP38</accession>
<comment type="caution">
    <text evidence="1">The sequence shown here is derived from an EMBL/GenBank/DDBJ whole genome shotgun (WGS) entry which is preliminary data.</text>
</comment>
<evidence type="ECO:0000313" key="1">
    <source>
        <dbReference type="EMBL" id="KAK3595338.1"/>
    </source>
</evidence>
<sequence length="107" mass="12475">MISPTLWRKEVKISCQIGGSNSSALWSNINWAQEWCFRPKYNLYQRQVRYLGHLVSADGYSNDPGDLEPVTVLKTYPLYLAMYGDRWISADIAIAFVRRSKFLYDLF</sequence>
<keyword evidence="2" id="KW-1185">Reference proteome</keyword>
<reference evidence="1" key="3">
    <citation type="submission" date="2023-05" db="EMBL/GenBank/DDBJ databases">
        <authorList>
            <person name="Smith C.H."/>
        </authorList>
    </citation>
    <scope>NUCLEOTIDE SEQUENCE</scope>
    <source>
        <strain evidence="1">CHS0354</strain>
        <tissue evidence="1">Mantle</tissue>
    </source>
</reference>
<dbReference type="Proteomes" id="UP001195483">
    <property type="component" value="Unassembled WGS sequence"/>
</dbReference>